<feature type="transmembrane region" description="Helical" evidence="5">
    <location>
        <begin position="414"/>
        <end position="435"/>
    </location>
</feature>
<comment type="subunit">
    <text evidence="5">NDH-1 is composed of 14 different subunits. Subunits NuoA, H, J, K, L, M, N constitute the membrane sector of the complex.</text>
</comment>
<reference evidence="8 9" key="1">
    <citation type="submission" date="2021-02" db="EMBL/GenBank/DDBJ databases">
        <title>Alicyclobacillus curvatus sp. nov. and Alicyclobacillus mengziensis sp. nov., two acidophilic bacteria isolated from acid mine drainage.</title>
        <authorList>
            <person name="Huang Y."/>
        </authorList>
    </citation>
    <scope>NUCLEOTIDE SEQUENCE [LARGE SCALE GENOMIC DNA]</scope>
    <source>
        <strain evidence="8 9">S30H14</strain>
    </source>
</reference>
<dbReference type="GO" id="GO:0050136">
    <property type="term" value="F:NADH dehydrogenase (quinone) (non-electrogenic) activity"/>
    <property type="evidence" value="ECO:0007669"/>
    <property type="project" value="UniProtKB-UniRule"/>
</dbReference>
<gene>
    <name evidence="5" type="primary">nuoN</name>
    <name evidence="8" type="ORF">JZ786_00465</name>
</gene>
<evidence type="ECO:0000256" key="1">
    <source>
        <dbReference type="ARBA" id="ARBA00004651"/>
    </source>
</evidence>
<accession>A0A9X7VYS5</accession>
<evidence type="ECO:0000259" key="7">
    <source>
        <dbReference type="Pfam" id="PF00361"/>
    </source>
</evidence>
<evidence type="ECO:0000313" key="9">
    <source>
        <dbReference type="Proteomes" id="UP000663505"/>
    </source>
</evidence>
<dbReference type="HAMAP" id="MF_00445">
    <property type="entry name" value="NDH1_NuoN_1"/>
    <property type="match status" value="1"/>
</dbReference>
<feature type="transmembrane region" description="Helical" evidence="5">
    <location>
        <begin position="134"/>
        <end position="153"/>
    </location>
</feature>
<evidence type="ECO:0000256" key="4">
    <source>
        <dbReference type="ARBA" id="ARBA00023136"/>
    </source>
</evidence>
<dbReference type="EC" id="7.1.1.-" evidence="5"/>
<dbReference type="GO" id="GO:0048038">
    <property type="term" value="F:quinone binding"/>
    <property type="evidence" value="ECO:0007669"/>
    <property type="project" value="UniProtKB-KW"/>
</dbReference>
<keyword evidence="5" id="KW-0520">NAD</keyword>
<keyword evidence="5" id="KW-1278">Translocase</keyword>
<proteinExistence type="inferred from homology"/>
<evidence type="ECO:0000256" key="2">
    <source>
        <dbReference type="ARBA" id="ARBA00022692"/>
    </source>
</evidence>
<organism evidence="8 9">
    <name type="scientific">Alicyclobacillus mengziensis</name>
    <dbReference type="NCBI Taxonomy" id="2931921"/>
    <lineage>
        <taxon>Bacteria</taxon>
        <taxon>Bacillati</taxon>
        <taxon>Bacillota</taxon>
        <taxon>Bacilli</taxon>
        <taxon>Bacillales</taxon>
        <taxon>Alicyclobacillaceae</taxon>
        <taxon>Alicyclobacillus</taxon>
    </lineage>
</organism>
<feature type="transmembrane region" description="Helical" evidence="5">
    <location>
        <begin position="276"/>
        <end position="297"/>
    </location>
</feature>
<feature type="transmembrane region" description="Helical" evidence="5">
    <location>
        <begin position="79"/>
        <end position="99"/>
    </location>
</feature>
<feature type="transmembrane region" description="Helical" evidence="5">
    <location>
        <begin position="462"/>
        <end position="485"/>
    </location>
</feature>
<feature type="transmembrane region" description="Helical" evidence="5">
    <location>
        <begin position="111"/>
        <end position="128"/>
    </location>
</feature>
<dbReference type="RefSeq" id="WP_206656922.1">
    <property type="nucleotide sequence ID" value="NZ_CP071182.1"/>
</dbReference>
<feature type="transmembrane region" description="Helical" evidence="5">
    <location>
        <begin position="380"/>
        <end position="402"/>
    </location>
</feature>
<feature type="transmembrane region" description="Helical" evidence="5">
    <location>
        <begin position="338"/>
        <end position="359"/>
    </location>
</feature>
<keyword evidence="4 5" id="KW-0472">Membrane</keyword>
<feature type="domain" description="NADH:quinone oxidoreductase/Mrp antiporter transmembrane" evidence="7">
    <location>
        <begin position="128"/>
        <end position="428"/>
    </location>
</feature>
<feature type="transmembrane region" description="Helical" evidence="5">
    <location>
        <begin position="43"/>
        <end position="64"/>
    </location>
</feature>
<dbReference type="NCBIfam" id="TIGR01770">
    <property type="entry name" value="NDH_I_N"/>
    <property type="match status" value="1"/>
</dbReference>
<keyword evidence="2 5" id="KW-0812">Transmembrane</keyword>
<feature type="transmembrane region" description="Helical" evidence="5">
    <location>
        <begin position="165"/>
        <end position="186"/>
    </location>
</feature>
<comment type="catalytic activity">
    <reaction evidence="5">
        <text>a quinone + NADH + 5 H(+)(in) = a quinol + NAD(+) + 4 H(+)(out)</text>
        <dbReference type="Rhea" id="RHEA:57888"/>
        <dbReference type="ChEBI" id="CHEBI:15378"/>
        <dbReference type="ChEBI" id="CHEBI:24646"/>
        <dbReference type="ChEBI" id="CHEBI:57540"/>
        <dbReference type="ChEBI" id="CHEBI:57945"/>
        <dbReference type="ChEBI" id="CHEBI:132124"/>
    </reaction>
</comment>
<evidence type="ECO:0000313" key="8">
    <source>
        <dbReference type="EMBL" id="QSO47578.1"/>
    </source>
</evidence>
<dbReference type="Proteomes" id="UP000663505">
    <property type="component" value="Chromosome"/>
</dbReference>
<dbReference type="InterPro" id="IPR010096">
    <property type="entry name" value="NADH-Q_OxRdtase_suN/2"/>
</dbReference>
<dbReference type="PANTHER" id="PTHR22773">
    <property type="entry name" value="NADH DEHYDROGENASE"/>
    <property type="match status" value="1"/>
</dbReference>
<dbReference type="GO" id="GO:0005886">
    <property type="term" value="C:plasma membrane"/>
    <property type="evidence" value="ECO:0007669"/>
    <property type="project" value="UniProtKB-SubCell"/>
</dbReference>
<keyword evidence="3 5" id="KW-1133">Transmembrane helix</keyword>
<sequence length="491" mass="53398">MTTPVDMLHQPYWLSMGPMIVVAATGFVVMILEFIFRKGDRRWLTVLSMLGVIAALVVAIVHWSAKPAFVLNTVGVDPFASVFSVLILISAFLVLLFTLDWSAKSSVAAEHTYLILFALVGALAMASATDLVTLYVGLELLSVASYVLVAVRTHSIHSVEGGIKYMLMGALGSAVLLYGMSFIYGISGTTSLMQLSSMGTQMYASYPSITVIGFLLMLMGMGFKLSLVPFHMWTPDAYAGAPTPITSFLATLSKAASFAMLLRMLIFIFNGPGAHLFFWAGIIAAITMIVGNFIALPQRNMKRLLAFSSVAQAGYILVPFAFFGVAQAQDWTGLFDSISFYLFAYTFMTVGAFAIVYLVERDRGSLDSDALIGLYQRSPWLAVALTIFVLSLAGMPLTAGFLGKFYIFVDTLHFSAIWLGIVLFGTSVVSFFYYIGWLRKVYQKEPVGEVTALTASPVMHTLVALCVIGTLVLGIVPAVLLHPLLGLSWLY</sequence>
<evidence type="ECO:0000256" key="5">
    <source>
        <dbReference type="HAMAP-Rule" id="MF_00445"/>
    </source>
</evidence>
<comment type="subcellular location">
    <subcellularLocation>
        <location evidence="1 5">Cell membrane</location>
        <topology evidence="1 5">Multi-pass membrane protein</topology>
    </subcellularLocation>
    <subcellularLocation>
        <location evidence="6">Membrane</location>
        <topology evidence="6">Multi-pass membrane protein</topology>
    </subcellularLocation>
</comment>
<dbReference type="GO" id="GO:0008137">
    <property type="term" value="F:NADH dehydrogenase (ubiquinone) activity"/>
    <property type="evidence" value="ECO:0007669"/>
    <property type="project" value="InterPro"/>
</dbReference>
<dbReference type="Pfam" id="PF00361">
    <property type="entry name" value="Proton_antipo_M"/>
    <property type="match status" value="1"/>
</dbReference>
<evidence type="ECO:0000256" key="6">
    <source>
        <dbReference type="RuleBase" id="RU000320"/>
    </source>
</evidence>
<comment type="function">
    <text evidence="5">NDH-1 shuttles electrons from NADH, via FMN and iron-sulfur (Fe-S) centers, to quinones in the respiratory chain. The immediate electron acceptor for the enzyme in this species is believed to be a menaquinone. Couples the redox reaction to proton translocation (for every two electrons transferred, four hydrogen ions are translocated across the cytoplasmic membrane), and thus conserves the redox energy in a proton gradient.</text>
</comment>
<feature type="transmembrane region" description="Helical" evidence="5">
    <location>
        <begin position="304"/>
        <end position="326"/>
    </location>
</feature>
<feature type="transmembrane region" description="Helical" evidence="5">
    <location>
        <begin position="12"/>
        <end position="36"/>
    </location>
</feature>
<evidence type="ECO:0000256" key="3">
    <source>
        <dbReference type="ARBA" id="ARBA00022989"/>
    </source>
</evidence>
<feature type="transmembrane region" description="Helical" evidence="5">
    <location>
        <begin position="206"/>
        <end position="227"/>
    </location>
</feature>
<keyword evidence="9" id="KW-1185">Reference proteome</keyword>
<dbReference type="KEGG" id="afx:JZ786_00465"/>
<keyword evidence="5" id="KW-0813">Transport</keyword>
<dbReference type="AlphaFoldDB" id="A0A9X7VYS5"/>
<dbReference type="InterPro" id="IPR001750">
    <property type="entry name" value="ND/Mrp_TM"/>
</dbReference>
<dbReference type="EMBL" id="CP071182">
    <property type="protein sequence ID" value="QSO47578.1"/>
    <property type="molecule type" value="Genomic_DNA"/>
</dbReference>
<dbReference type="GO" id="GO:0042773">
    <property type="term" value="P:ATP synthesis coupled electron transport"/>
    <property type="evidence" value="ECO:0007669"/>
    <property type="project" value="InterPro"/>
</dbReference>
<comment type="similarity">
    <text evidence="5">Belongs to the complex I subunit 2 family.</text>
</comment>
<keyword evidence="5" id="KW-0874">Quinone</keyword>
<keyword evidence="5" id="KW-1003">Cell membrane</keyword>
<name>A0A9X7VYS5_9BACL</name>
<feature type="transmembrane region" description="Helical" evidence="5">
    <location>
        <begin position="248"/>
        <end position="270"/>
    </location>
</feature>
<protein>
    <recommendedName>
        <fullName evidence="5">NADH-quinone oxidoreductase subunit N</fullName>
        <ecNumber evidence="5">7.1.1.-</ecNumber>
    </recommendedName>
    <alternativeName>
        <fullName evidence="5">NADH dehydrogenase I subunit N</fullName>
    </alternativeName>
    <alternativeName>
        <fullName evidence="5">NDH-1 subunit N</fullName>
    </alternativeName>
</protein>